<evidence type="ECO:0000313" key="6">
    <source>
        <dbReference type="Proteomes" id="UP000812440"/>
    </source>
</evidence>
<keyword evidence="2" id="KW-1064">Adaptive immunity</keyword>
<dbReference type="EMBL" id="JAACNH010000001">
    <property type="protein sequence ID" value="KAG8455470.1"/>
    <property type="molecule type" value="Genomic_DNA"/>
</dbReference>
<evidence type="ECO:0000256" key="2">
    <source>
        <dbReference type="ARBA" id="ARBA00023130"/>
    </source>
</evidence>
<keyword evidence="6" id="KW-1185">Reference proteome</keyword>
<proteinExistence type="predicted"/>
<dbReference type="SUPFAM" id="SSF48726">
    <property type="entry name" value="Immunoglobulin"/>
    <property type="match status" value="1"/>
</dbReference>
<keyword evidence="1" id="KW-0391">Immunity</keyword>
<dbReference type="InterPro" id="IPR013783">
    <property type="entry name" value="Ig-like_fold"/>
</dbReference>
<evidence type="ECO:0000313" key="5">
    <source>
        <dbReference type="EMBL" id="KAG8455470.1"/>
    </source>
</evidence>
<dbReference type="SMART" id="SM00406">
    <property type="entry name" value="IGv"/>
    <property type="match status" value="1"/>
</dbReference>
<comment type="caution">
    <text evidence="5">The sequence shown here is derived from an EMBL/GenBank/DDBJ whole genome shotgun (WGS) entry which is preliminary data.</text>
</comment>
<dbReference type="Gene3D" id="2.60.40.10">
    <property type="entry name" value="Immunoglobulins"/>
    <property type="match status" value="1"/>
</dbReference>
<dbReference type="OrthoDB" id="8694217at2759"/>
<dbReference type="GO" id="GO:0002250">
    <property type="term" value="P:adaptive immune response"/>
    <property type="evidence" value="ECO:0007669"/>
    <property type="project" value="UniProtKB-KW"/>
</dbReference>
<accession>A0A8T2KIZ8</accession>
<evidence type="ECO:0000256" key="3">
    <source>
        <dbReference type="ARBA" id="ARBA00043265"/>
    </source>
</evidence>
<organism evidence="5 6">
    <name type="scientific">Hymenochirus boettgeri</name>
    <name type="common">Congo dwarf clawed frog</name>
    <dbReference type="NCBI Taxonomy" id="247094"/>
    <lineage>
        <taxon>Eukaryota</taxon>
        <taxon>Metazoa</taxon>
        <taxon>Chordata</taxon>
        <taxon>Craniata</taxon>
        <taxon>Vertebrata</taxon>
        <taxon>Euteleostomi</taxon>
        <taxon>Amphibia</taxon>
        <taxon>Batrachia</taxon>
        <taxon>Anura</taxon>
        <taxon>Pipoidea</taxon>
        <taxon>Pipidae</taxon>
        <taxon>Pipinae</taxon>
        <taxon>Hymenochirus</taxon>
    </lineage>
</organism>
<evidence type="ECO:0000256" key="1">
    <source>
        <dbReference type="ARBA" id="ARBA00022859"/>
    </source>
</evidence>
<keyword evidence="3" id="KW-1280">Immunoglobulin</keyword>
<dbReference type="InterPro" id="IPR036179">
    <property type="entry name" value="Ig-like_dom_sf"/>
</dbReference>
<dbReference type="GO" id="GO:0005576">
    <property type="term" value="C:extracellular region"/>
    <property type="evidence" value="ECO:0007669"/>
    <property type="project" value="UniProtKB-ARBA"/>
</dbReference>
<feature type="domain" description="Ig-like" evidence="4">
    <location>
        <begin position="6"/>
        <end position="105"/>
    </location>
</feature>
<gene>
    <name evidence="5" type="ORF">GDO86_001593</name>
</gene>
<sequence>MEGVLSQVTVSLSVPALVRPSETLRLVCKVHGAAITDSSKIWAEDFIRQFSGNRLEFLAHINYNEGKAFNPSLQSRLSLSRDTAKNEAYLDFTAMKSEDTAMYYCVKDTVFNEGCHQFTLVGK</sequence>
<dbReference type="Proteomes" id="UP000812440">
    <property type="component" value="Chromosome 1"/>
</dbReference>
<evidence type="ECO:0000259" key="4">
    <source>
        <dbReference type="PROSITE" id="PS50835"/>
    </source>
</evidence>
<dbReference type="InterPro" id="IPR013106">
    <property type="entry name" value="Ig_V-set"/>
</dbReference>
<name>A0A8T2KIZ8_9PIPI</name>
<protein>
    <recommendedName>
        <fullName evidence="4">Ig-like domain-containing protein</fullName>
    </recommendedName>
</protein>
<dbReference type="InterPro" id="IPR050199">
    <property type="entry name" value="IgHV"/>
</dbReference>
<dbReference type="PANTHER" id="PTHR23266">
    <property type="entry name" value="IMMUNOGLOBULIN HEAVY CHAIN"/>
    <property type="match status" value="1"/>
</dbReference>
<dbReference type="AlphaFoldDB" id="A0A8T2KIZ8"/>
<reference evidence="5" key="1">
    <citation type="thesis" date="2020" institute="ProQuest LLC" country="789 East Eisenhower Parkway, Ann Arbor, MI, USA">
        <title>Comparative Genomics and Chromosome Evolution.</title>
        <authorList>
            <person name="Mudd A.B."/>
        </authorList>
    </citation>
    <scope>NUCLEOTIDE SEQUENCE</scope>
    <source>
        <strain evidence="5">Female2</strain>
        <tissue evidence="5">Blood</tissue>
    </source>
</reference>
<dbReference type="PROSITE" id="PS50835">
    <property type="entry name" value="IG_LIKE"/>
    <property type="match status" value="1"/>
</dbReference>
<dbReference type="GO" id="GO:0019814">
    <property type="term" value="C:immunoglobulin complex"/>
    <property type="evidence" value="ECO:0007669"/>
    <property type="project" value="UniProtKB-KW"/>
</dbReference>
<dbReference type="InterPro" id="IPR007110">
    <property type="entry name" value="Ig-like_dom"/>
</dbReference>